<feature type="transmembrane region" description="Helical" evidence="13">
    <location>
        <begin position="217"/>
        <end position="244"/>
    </location>
</feature>
<keyword evidence="10 13" id="KW-0472">Membrane</keyword>
<keyword evidence="7" id="KW-0547">Nucleotide-binding</keyword>
<dbReference type="PANTHER" id="PTHR48007">
    <property type="entry name" value="LEUCINE-RICH REPEAT RECEPTOR-LIKE PROTEIN KINASE PXC1"/>
    <property type="match status" value="1"/>
</dbReference>
<dbReference type="FunFam" id="3.80.10.10:FF:000415">
    <property type="entry name" value="Inactive LRR receptor-like serine/threonine-protein kinase BIR2"/>
    <property type="match status" value="1"/>
</dbReference>
<dbReference type="EMBL" id="PKMF04000132">
    <property type="protein sequence ID" value="KAK7848044.1"/>
    <property type="molecule type" value="Genomic_DNA"/>
</dbReference>
<protein>
    <submittedName>
        <fullName evidence="16">Inactive receptor kinase</fullName>
    </submittedName>
</protein>
<evidence type="ECO:0000256" key="5">
    <source>
        <dbReference type="ARBA" id="ARBA00022729"/>
    </source>
</evidence>
<evidence type="ECO:0000256" key="10">
    <source>
        <dbReference type="ARBA" id="ARBA00023136"/>
    </source>
</evidence>
<dbReference type="InterPro" id="IPR011009">
    <property type="entry name" value="Kinase-like_dom_sf"/>
</dbReference>
<feature type="region of interest" description="Disordered" evidence="12">
    <location>
        <begin position="626"/>
        <end position="647"/>
    </location>
</feature>
<dbReference type="InterPro" id="IPR001611">
    <property type="entry name" value="Leu-rich_rpt"/>
</dbReference>
<dbReference type="AlphaFoldDB" id="A0AAW0LB04"/>
<keyword evidence="11" id="KW-0325">Glycoprotein</keyword>
<keyword evidence="3" id="KW-0433">Leucine-rich repeat</keyword>
<evidence type="ECO:0000256" key="14">
    <source>
        <dbReference type="SAM" id="SignalP"/>
    </source>
</evidence>
<dbReference type="PRINTS" id="PR00019">
    <property type="entry name" value="LEURICHRPT"/>
</dbReference>
<dbReference type="SUPFAM" id="SSF52058">
    <property type="entry name" value="L domain-like"/>
    <property type="match status" value="1"/>
</dbReference>
<comment type="caution">
    <text evidence="16">The sequence shown here is derived from an EMBL/GenBank/DDBJ whole genome shotgun (WGS) entry which is preliminary data.</text>
</comment>
<evidence type="ECO:0000256" key="13">
    <source>
        <dbReference type="SAM" id="Phobius"/>
    </source>
</evidence>
<gene>
    <name evidence="16" type="ORF">CFP56_005593</name>
</gene>
<dbReference type="FunFam" id="1.10.510.10:FF:000609">
    <property type="entry name" value="Inactive LRR receptor-like serine/threonine-protein kinase BIR2"/>
    <property type="match status" value="1"/>
</dbReference>
<feature type="domain" description="Protein kinase" evidence="15">
    <location>
        <begin position="301"/>
        <end position="586"/>
    </location>
</feature>
<dbReference type="Pfam" id="PF00560">
    <property type="entry name" value="LRR_1"/>
    <property type="match status" value="3"/>
</dbReference>
<evidence type="ECO:0000259" key="15">
    <source>
        <dbReference type="PROSITE" id="PS50011"/>
    </source>
</evidence>
<evidence type="ECO:0000256" key="12">
    <source>
        <dbReference type="SAM" id="MobiDB-lite"/>
    </source>
</evidence>
<dbReference type="SUPFAM" id="SSF56112">
    <property type="entry name" value="Protein kinase-like (PK-like)"/>
    <property type="match status" value="1"/>
</dbReference>
<keyword evidence="16" id="KW-0418">Kinase</keyword>
<evidence type="ECO:0000256" key="7">
    <source>
        <dbReference type="ARBA" id="ARBA00022741"/>
    </source>
</evidence>
<keyword evidence="2" id="KW-0597">Phosphoprotein</keyword>
<evidence type="ECO:0000256" key="1">
    <source>
        <dbReference type="ARBA" id="ARBA00004167"/>
    </source>
</evidence>
<keyword evidence="5 14" id="KW-0732">Signal</keyword>
<evidence type="ECO:0000256" key="6">
    <source>
        <dbReference type="ARBA" id="ARBA00022737"/>
    </source>
</evidence>
<dbReference type="Pfam" id="PF08263">
    <property type="entry name" value="LRRNT_2"/>
    <property type="match status" value="1"/>
</dbReference>
<keyword evidence="9 13" id="KW-1133">Transmembrane helix</keyword>
<keyword evidence="8" id="KW-0067">ATP-binding</keyword>
<feature type="chain" id="PRO_5043564496" evidence="14">
    <location>
        <begin position="21"/>
        <end position="647"/>
    </location>
</feature>
<reference evidence="16 17" key="1">
    <citation type="journal article" date="2018" name="Sci. Data">
        <title>The draft genome sequence of cork oak.</title>
        <authorList>
            <person name="Ramos A.M."/>
            <person name="Usie A."/>
            <person name="Barbosa P."/>
            <person name="Barros P.M."/>
            <person name="Capote T."/>
            <person name="Chaves I."/>
            <person name="Simoes F."/>
            <person name="Abreu I."/>
            <person name="Carrasquinho I."/>
            <person name="Faro C."/>
            <person name="Guimaraes J.B."/>
            <person name="Mendonca D."/>
            <person name="Nobrega F."/>
            <person name="Rodrigues L."/>
            <person name="Saibo N.J.M."/>
            <person name="Varela M.C."/>
            <person name="Egas C."/>
            <person name="Matos J."/>
            <person name="Miguel C.M."/>
            <person name="Oliveira M.M."/>
            <person name="Ricardo C.P."/>
            <person name="Goncalves S."/>
        </authorList>
    </citation>
    <scope>NUCLEOTIDE SEQUENCE [LARGE SCALE GENOMIC DNA]</scope>
    <source>
        <strain evidence="17">cv. HL8</strain>
    </source>
</reference>
<keyword evidence="6" id="KW-0677">Repeat</keyword>
<keyword evidence="16" id="KW-0675">Receptor</keyword>
<evidence type="ECO:0000256" key="3">
    <source>
        <dbReference type="ARBA" id="ARBA00022614"/>
    </source>
</evidence>
<organism evidence="16 17">
    <name type="scientific">Quercus suber</name>
    <name type="common">Cork oak</name>
    <dbReference type="NCBI Taxonomy" id="58331"/>
    <lineage>
        <taxon>Eukaryota</taxon>
        <taxon>Viridiplantae</taxon>
        <taxon>Streptophyta</taxon>
        <taxon>Embryophyta</taxon>
        <taxon>Tracheophyta</taxon>
        <taxon>Spermatophyta</taxon>
        <taxon>Magnoliopsida</taxon>
        <taxon>eudicotyledons</taxon>
        <taxon>Gunneridae</taxon>
        <taxon>Pentapetalae</taxon>
        <taxon>rosids</taxon>
        <taxon>fabids</taxon>
        <taxon>Fagales</taxon>
        <taxon>Fagaceae</taxon>
        <taxon>Quercus</taxon>
    </lineage>
</organism>
<evidence type="ECO:0000313" key="16">
    <source>
        <dbReference type="EMBL" id="KAK7848044.1"/>
    </source>
</evidence>
<keyword evidence="16" id="KW-0808">Transferase</keyword>
<dbReference type="GO" id="GO:0005524">
    <property type="term" value="F:ATP binding"/>
    <property type="evidence" value="ECO:0007669"/>
    <property type="project" value="UniProtKB-KW"/>
</dbReference>
<evidence type="ECO:0000256" key="11">
    <source>
        <dbReference type="ARBA" id="ARBA00023180"/>
    </source>
</evidence>
<evidence type="ECO:0000256" key="9">
    <source>
        <dbReference type="ARBA" id="ARBA00022989"/>
    </source>
</evidence>
<dbReference type="PROSITE" id="PS50011">
    <property type="entry name" value="PROTEIN_KINASE_DOM"/>
    <property type="match status" value="1"/>
</dbReference>
<dbReference type="InterPro" id="IPR013210">
    <property type="entry name" value="LRR_N_plant-typ"/>
</dbReference>
<dbReference type="GO" id="GO:0016020">
    <property type="term" value="C:membrane"/>
    <property type="evidence" value="ECO:0007669"/>
    <property type="project" value="UniProtKB-SubCell"/>
</dbReference>
<evidence type="ECO:0000313" key="17">
    <source>
        <dbReference type="Proteomes" id="UP000237347"/>
    </source>
</evidence>
<dbReference type="Proteomes" id="UP000237347">
    <property type="component" value="Unassembled WGS sequence"/>
</dbReference>
<sequence>MKIFLILSLASIFCFSLSNSIEDDVMCLQGVKNSLSDPANKLSSWTFTNSSVASICKLQGVACWNEKENRLISLQLPTMQLSGEVPESLKYCRSLQTLDLSNNSISGPIPSQICNWLPYLVSLDLSRNALAGPIPPEIADCKFLNSLILSDNRLSGPIPYGLGRLNRLKTFSVANNDLSGSVPADLASFDGSDFDGNGKLCGKPLGSKCGGMSSKSLAIIVAAGVVSAAASLFIGFVIWWWFFVRLVVEKAKAMVWYSGGFKGDSSWVELLKSHKLIQVSLFQKPIVKVRLSDLLVATNNFDSETVVISSRTGVSYKAVLSDGSALAIKRLNGCKLSEKQFRLGQLRHPNLVPLLGFCVVEEEKLLVYKHMFNGTLYSQLHGSGNANSQYGFLDWPTRLRIGVGAARGLAWLHHACQPPYMHQNISSNVVLLDYDFEARITDFGLARLVGCSSRDSNDSSYVNGDLGECGYVAPEYSSTMVASWKGDVYGFGVVLLELVTGQKPLEVTAGGEVFKGSLVDWVSQKLIHGGSKDAIDKALSGKGHDDEIVQFLRVACSCVASRPKDRPSMYQVYESLKSMAEKHGFSEQYDEFPMIFGKHDPDYKDGIKLSIVKNIVGPNFTQAMGSSSKKQYRGSMKQYRGSMKQYR</sequence>
<feature type="signal peptide" evidence="14">
    <location>
        <begin position="1"/>
        <end position="20"/>
    </location>
</feature>
<proteinExistence type="predicted"/>
<dbReference type="CDD" id="cd14066">
    <property type="entry name" value="STKc_IRAK"/>
    <property type="match status" value="1"/>
</dbReference>
<evidence type="ECO:0000256" key="4">
    <source>
        <dbReference type="ARBA" id="ARBA00022692"/>
    </source>
</evidence>
<dbReference type="Gene3D" id="3.80.10.10">
    <property type="entry name" value="Ribonuclease Inhibitor"/>
    <property type="match status" value="1"/>
</dbReference>
<dbReference type="InterPro" id="IPR000719">
    <property type="entry name" value="Prot_kinase_dom"/>
</dbReference>
<accession>A0AAW0LB04</accession>
<keyword evidence="17" id="KW-1185">Reference proteome</keyword>
<dbReference type="InterPro" id="IPR001245">
    <property type="entry name" value="Ser-Thr/Tyr_kinase_cat_dom"/>
</dbReference>
<evidence type="ECO:0000256" key="2">
    <source>
        <dbReference type="ARBA" id="ARBA00022553"/>
    </source>
</evidence>
<dbReference type="Gene3D" id="1.10.510.10">
    <property type="entry name" value="Transferase(Phosphotransferase) domain 1"/>
    <property type="match status" value="1"/>
</dbReference>
<dbReference type="InterPro" id="IPR032675">
    <property type="entry name" value="LRR_dom_sf"/>
</dbReference>
<evidence type="ECO:0000256" key="8">
    <source>
        <dbReference type="ARBA" id="ARBA00022840"/>
    </source>
</evidence>
<dbReference type="FunFam" id="3.30.200.20:FF:000428">
    <property type="entry name" value="Inactive LRR receptor-like serine/threonine-protein kinase BIR2"/>
    <property type="match status" value="1"/>
</dbReference>
<dbReference type="InterPro" id="IPR046959">
    <property type="entry name" value="PRK1-6/SRF4-like"/>
</dbReference>
<keyword evidence="4 13" id="KW-0812">Transmembrane</keyword>
<dbReference type="GO" id="GO:0004672">
    <property type="term" value="F:protein kinase activity"/>
    <property type="evidence" value="ECO:0007669"/>
    <property type="project" value="InterPro"/>
</dbReference>
<comment type="subcellular location">
    <subcellularLocation>
        <location evidence="1">Membrane</location>
        <topology evidence="1">Single-pass membrane protein</topology>
    </subcellularLocation>
</comment>
<name>A0AAW0LB04_QUESU</name>
<dbReference type="Gene3D" id="3.30.200.20">
    <property type="entry name" value="Phosphorylase Kinase, domain 1"/>
    <property type="match status" value="1"/>
</dbReference>
<dbReference type="PANTHER" id="PTHR48007:SF86">
    <property type="entry name" value="(WILD MALAYSIAN BANANA) HYPOTHETICAL PROTEIN"/>
    <property type="match status" value="1"/>
</dbReference>
<dbReference type="Pfam" id="PF07714">
    <property type="entry name" value="PK_Tyr_Ser-Thr"/>
    <property type="match status" value="1"/>
</dbReference>